<accession>A0AAN9YAP2</accession>
<evidence type="ECO:0000256" key="6">
    <source>
        <dbReference type="ARBA" id="ARBA00022989"/>
    </source>
</evidence>
<evidence type="ECO:0000256" key="9">
    <source>
        <dbReference type="ARBA" id="ARBA00025707"/>
    </source>
</evidence>
<evidence type="ECO:0000313" key="12">
    <source>
        <dbReference type="EMBL" id="KAK7604459.1"/>
    </source>
</evidence>
<feature type="transmembrane region" description="Helical" evidence="11">
    <location>
        <begin position="235"/>
        <end position="253"/>
    </location>
</feature>
<dbReference type="GO" id="GO:0006661">
    <property type="term" value="P:phosphatidylinositol biosynthetic process"/>
    <property type="evidence" value="ECO:0007669"/>
    <property type="project" value="TreeGrafter"/>
</dbReference>
<dbReference type="GO" id="GO:0044233">
    <property type="term" value="C:mitochondria-associated endoplasmic reticulum membrane contact site"/>
    <property type="evidence" value="ECO:0007669"/>
    <property type="project" value="TreeGrafter"/>
</dbReference>
<dbReference type="GO" id="GO:0071617">
    <property type="term" value="F:lysophospholipid acyltransferase activity"/>
    <property type="evidence" value="ECO:0007669"/>
    <property type="project" value="TreeGrafter"/>
</dbReference>
<evidence type="ECO:0000313" key="13">
    <source>
        <dbReference type="Proteomes" id="UP001367676"/>
    </source>
</evidence>
<comment type="pathway">
    <text evidence="2">Lipid metabolism; phospholipid metabolism.</text>
</comment>
<dbReference type="PANTHER" id="PTHR13906">
    <property type="entry name" value="PORCUPINE"/>
    <property type="match status" value="1"/>
</dbReference>
<keyword evidence="13" id="KW-1185">Reference proteome</keyword>
<dbReference type="Proteomes" id="UP001367676">
    <property type="component" value="Unassembled WGS sequence"/>
</dbReference>
<feature type="transmembrane region" description="Helical" evidence="11">
    <location>
        <begin position="348"/>
        <end position="366"/>
    </location>
</feature>
<protein>
    <recommendedName>
        <fullName evidence="10">Lysophospholipid acyltransferase 7</fullName>
    </recommendedName>
</protein>
<keyword evidence="8" id="KW-0012">Acyltransferase</keyword>
<comment type="subcellular location">
    <subcellularLocation>
        <location evidence="1">Membrane</location>
        <topology evidence="1">Multi-pass membrane protein</topology>
    </subcellularLocation>
</comment>
<keyword evidence="7 11" id="KW-0472">Membrane</keyword>
<keyword evidence="6 11" id="KW-1133">Transmembrane helix</keyword>
<dbReference type="EMBL" id="JBBCAQ010000003">
    <property type="protein sequence ID" value="KAK7604459.1"/>
    <property type="molecule type" value="Genomic_DNA"/>
</dbReference>
<feature type="transmembrane region" description="Helical" evidence="11">
    <location>
        <begin position="155"/>
        <end position="176"/>
    </location>
</feature>
<evidence type="ECO:0000256" key="2">
    <source>
        <dbReference type="ARBA" id="ARBA00005074"/>
    </source>
</evidence>
<proteinExistence type="inferred from homology"/>
<evidence type="ECO:0000256" key="10">
    <source>
        <dbReference type="ARBA" id="ARBA00093678"/>
    </source>
</evidence>
<dbReference type="GO" id="GO:0016020">
    <property type="term" value="C:membrane"/>
    <property type="evidence" value="ECO:0007669"/>
    <property type="project" value="UniProtKB-SubCell"/>
</dbReference>
<dbReference type="Pfam" id="PF03062">
    <property type="entry name" value="MBOAT"/>
    <property type="match status" value="1"/>
</dbReference>
<feature type="transmembrane region" description="Helical" evidence="11">
    <location>
        <begin position="197"/>
        <end position="215"/>
    </location>
</feature>
<dbReference type="GO" id="GO:0030258">
    <property type="term" value="P:lipid modification"/>
    <property type="evidence" value="ECO:0007669"/>
    <property type="project" value="TreeGrafter"/>
</dbReference>
<feature type="transmembrane region" description="Helical" evidence="11">
    <location>
        <begin position="34"/>
        <end position="65"/>
    </location>
</feature>
<reference evidence="12 13" key="1">
    <citation type="submission" date="2024-03" db="EMBL/GenBank/DDBJ databases">
        <title>Adaptation during the transition from Ophiocordyceps entomopathogen to insect associate is accompanied by gene loss and intensified selection.</title>
        <authorList>
            <person name="Ward C.M."/>
            <person name="Onetto C.A."/>
            <person name="Borneman A.R."/>
        </authorList>
    </citation>
    <scope>NUCLEOTIDE SEQUENCE [LARGE SCALE GENOMIC DNA]</scope>
    <source>
        <strain evidence="12">AWRI1</strain>
        <tissue evidence="12">Single Adult Female</tissue>
    </source>
</reference>
<keyword evidence="5 11" id="KW-0812">Transmembrane</keyword>
<evidence type="ECO:0000256" key="7">
    <source>
        <dbReference type="ARBA" id="ARBA00023136"/>
    </source>
</evidence>
<feature type="transmembrane region" description="Helical" evidence="11">
    <location>
        <begin position="71"/>
        <end position="88"/>
    </location>
</feature>
<organism evidence="12 13">
    <name type="scientific">Parthenolecanium corni</name>
    <dbReference type="NCBI Taxonomy" id="536013"/>
    <lineage>
        <taxon>Eukaryota</taxon>
        <taxon>Metazoa</taxon>
        <taxon>Ecdysozoa</taxon>
        <taxon>Arthropoda</taxon>
        <taxon>Hexapoda</taxon>
        <taxon>Insecta</taxon>
        <taxon>Pterygota</taxon>
        <taxon>Neoptera</taxon>
        <taxon>Paraneoptera</taxon>
        <taxon>Hemiptera</taxon>
        <taxon>Sternorrhyncha</taxon>
        <taxon>Coccoidea</taxon>
        <taxon>Coccidae</taxon>
        <taxon>Parthenolecanium</taxon>
    </lineage>
</organism>
<evidence type="ECO:0000256" key="3">
    <source>
        <dbReference type="ARBA" id="ARBA00010323"/>
    </source>
</evidence>
<evidence type="ECO:0000256" key="11">
    <source>
        <dbReference type="SAM" id="Phobius"/>
    </source>
</evidence>
<gene>
    <name evidence="12" type="ORF">V9T40_005645</name>
</gene>
<dbReference type="InterPro" id="IPR049941">
    <property type="entry name" value="LPLAT_7/PORCN-like"/>
</dbReference>
<comment type="similarity">
    <text evidence="3">Belongs to the membrane-bound acyltransferase family.</text>
</comment>
<dbReference type="PANTHER" id="PTHR13906:SF16">
    <property type="entry name" value="LYSOPHOSPHOLIPID ACYLTRANSFERASE 7"/>
    <property type="match status" value="1"/>
</dbReference>
<dbReference type="InterPro" id="IPR004299">
    <property type="entry name" value="MBOAT_fam"/>
</dbReference>
<dbReference type="AlphaFoldDB" id="A0AAN9YAP2"/>
<name>A0AAN9YAP2_9HEMI</name>
<feature type="transmembrane region" description="Helical" evidence="11">
    <location>
        <begin position="421"/>
        <end position="442"/>
    </location>
</feature>
<comment type="caution">
    <text evidence="12">The sequence shown here is derived from an EMBL/GenBank/DDBJ whole genome shotgun (WGS) entry which is preliminary data.</text>
</comment>
<feature type="transmembrane region" description="Helical" evidence="11">
    <location>
        <begin position="6"/>
        <end position="22"/>
    </location>
</feature>
<comment type="pathway">
    <text evidence="9">Phospholipid metabolism.</text>
</comment>
<keyword evidence="4" id="KW-0808">Transferase</keyword>
<sequence length="446" mass="52649">MDSDDIIYLFTLVLSIGLGYFFQRIENPVKKKWFATVSGFLIVFCVTRFHSLHAIVLTLLIGHIIKYVSPRYCHATSFLFGFAYLIFFRMTEYFGIPYPTGHANMIQMILTLKLIGLAFEVHDNVTIMKKVKDESIEVSNEDLYREFQNPTMVDVFHYAFCYAGLLTGPYFTYRTYCDMFLYAKNEQKLCFKESLKTLAYVPLFMSLFLATSWTFPLERLHSANFYTETSFFYRLWYMYPTFFIFRMRMYIAFKLSEAVCMMAGLGLYPADTKPKLGIGPTTNFHKLELLKRSPIEAYSFEAIRTINIFRCEFCSTVREATRHWNRSIHYWLAAYVYHRFPFKNQRTLVTFFISSLWHGMHAGYYFSLFSVPLYLLVENSFKKRVLKDNSSKINNFILWNAKMFQFSYWGLAFQVKNYADVWKYGTSVFLMPYIVAAAMYVCSMVT</sequence>
<evidence type="ECO:0000256" key="1">
    <source>
        <dbReference type="ARBA" id="ARBA00004141"/>
    </source>
</evidence>
<evidence type="ECO:0000256" key="5">
    <source>
        <dbReference type="ARBA" id="ARBA00022692"/>
    </source>
</evidence>
<evidence type="ECO:0000256" key="4">
    <source>
        <dbReference type="ARBA" id="ARBA00022679"/>
    </source>
</evidence>
<evidence type="ECO:0000256" key="8">
    <source>
        <dbReference type="ARBA" id="ARBA00023315"/>
    </source>
</evidence>